<name>A0ABW9E850_9BURK</name>
<dbReference type="Proteomes" id="UP001629432">
    <property type="component" value="Unassembled WGS sequence"/>
</dbReference>
<dbReference type="InterPro" id="IPR036188">
    <property type="entry name" value="FAD/NAD-bd_sf"/>
</dbReference>
<dbReference type="PRINTS" id="PR00411">
    <property type="entry name" value="PNDRDTASEI"/>
</dbReference>
<dbReference type="Gene3D" id="3.50.50.60">
    <property type="entry name" value="FAD/NAD(P)-binding domain"/>
    <property type="match status" value="2"/>
</dbReference>
<keyword evidence="4" id="KW-0560">Oxidoreductase</keyword>
<organism evidence="6 7">
    <name type="scientific">Paraburkholderia metrosideri</name>
    <dbReference type="NCBI Taxonomy" id="580937"/>
    <lineage>
        <taxon>Bacteria</taxon>
        <taxon>Pseudomonadati</taxon>
        <taxon>Pseudomonadota</taxon>
        <taxon>Betaproteobacteria</taxon>
        <taxon>Burkholderiales</taxon>
        <taxon>Burkholderiaceae</taxon>
        <taxon>Paraburkholderia</taxon>
    </lineage>
</organism>
<keyword evidence="3" id="KW-0274">FAD</keyword>
<dbReference type="RefSeq" id="WP_408341085.1">
    <property type="nucleotide sequence ID" value="NZ_JAQQCF010000076.1"/>
</dbReference>
<evidence type="ECO:0000256" key="2">
    <source>
        <dbReference type="ARBA" id="ARBA00022630"/>
    </source>
</evidence>
<dbReference type="SUPFAM" id="SSF56425">
    <property type="entry name" value="Succinate dehydrogenase/fumarate reductase flavoprotein, catalytic domain"/>
    <property type="match status" value="1"/>
</dbReference>
<dbReference type="InterPro" id="IPR027477">
    <property type="entry name" value="Succ_DH/fumarate_Rdtase_cat_sf"/>
</dbReference>
<dbReference type="Gene3D" id="3.90.700.10">
    <property type="entry name" value="Succinate dehydrogenase/fumarate reductase flavoprotein, catalytic domain"/>
    <property type="match status" value="1"/>
</dbReference>
<evidence type="ECO:0000256" key="4">
    <source>
        <dbReference type="ARBA" id="ARBA00023002"/>
    </source>
</evidence>
<dbReference type="PANTHER" id="PTHR43400:SF10">
    <property type="entry name" value="3-OXOSTEROID 1-DEHYDROGENASE"/>
    <property type="match status" value="1"/>
</dbReference>
<dbReference type="Pfam" id="PF00890">
    <property type="entry name" value="FAD_binding_2"/>
    <property type="match status" value="1"/>
</dbReference>
<sequence length="572" mass="61837">MSILRFSTELIHESDVRFDNETDIVVVGSGAGAFSAAISASKHGASVILLEKALQIGGTTKKAAAAYWVPNNHFMRGDGREDPKADALKYMARLTRPNSYDPEKPHLGLTEWEYLMTETFYDNAGPAIEQLTEWGALEPVRWDVQPDYYSQMPENKAPYGRIIYPHLFGGGIDEVGDGSDMIKVFARAAEQQRVDLRTGHRVSQAVVNDQQQVVGVVAQTDAGTVAIRANKAVIFASGGFTHNVELRTNSLPGPIFGGCAAKSNTGDFIPIAQALGADLVNMNGSWLAPMVLDRAIANRPDATCSFSIPGDSMIFVNRFGRRVVNEKAPYQDIVPTFWAWESQKAEYPNLVLIMLWDEATRQFHAGDKYGNPIGRAKSSGGTGPDGGDTSHILEAVTLAELELKIRERLHSFAPHTGGFDLDEKFLVNLRSTIERFNGFAEKGADEDFRRGETPIELYFNMGARPGNDKNATLWPISAEGPYYATLLAPATLDTKGGPRTDVTAQVLNRSGVPIDGLYAVGNCAGAMSGGSYWAGGATLGPIITMGYIAGLNASQQKVRPASLAEKVADVTA</sequence>
<evidence type="ECO:0000259" key="5">
    <source>
        <dbReference type="Pfam" id="PF00890"/>
    </source>
</evidence>
<comment type="caution">
    <text evidence="6">The sequence shown here is derived from an EMBL/GenBank/DDBJ whole genome shotgun (WGS) entry which is preliminary data.</text>
</comment>
<evidence type="ECO:0000256" key="3">
    <source>
        <dbReference type="ARBA" id="ARBA00022827"/>
    </source>
</evidence>
<accession>A0ABW9E850</accession>
<protein>
    <submittedName>
        <fullName evidence="6">FAD-dependent oxidoreductase</fullName>
    </submittedName>
</protein>
<evidence type="ECO:0000256" key="1">
    <source>
        <dbReference type="ARBA" id="ARBA00001974"/>
    </source>
</evidence>
<keyword evidence="2" id="KW-0285">Flavoprotein</keyword>
<dbReference type="SUPFAM" id="SSF51905">
    <property type="entry name" value="FAD/NAD(P)-binding domain"/>
    <property type="match status" value="1"/>
</dbReference>
<dbReference type="InterPro" id="IPR003953">
    <property type="entry name" value="FAD-dep_OxRdtase_2_FAD-bd"/>
</dbReference>
<reference evidence="6 7" key="1">
    <citation type="journal article" date="2024" name="Chem. Sci.">
        <title>Discovery of megapolipeptins by genome mining of a Burkholderiales bacteria collection.</title>
        <authorList>
            <person name="Paulo B.S."/>
            <person name="Recchia M.J.J."/>
            <person name="Lee S."/>
            <person name="Fergusson C.H."/>
            <person name="Romanowski S.B."/>
            <person name="Hernandez A."/>
            <person name="Krull N."/>
            <person name="Liu D.Y."/>
            <person name="Cavanagh H."/>
            <person name="Bos A."/>
            <person name="Gray C.A."/>
            <person name="Murphy B.T."/>
            <person name="Linington R.G."/>
            <person name="Eustaquio A.S."/>
        </authorList>
    </citation>
    <scope>NUCLEOTIDE SEQUENCE [LARGE SCALE GENOMIC DNA]</scope>
    <source>
        <strain evidence="6 7">RL17-338-BIC-A</strain>
    </source>
</reference>
<dbReference type="InterPro" id="IPR050315">
    <property type="entry name" value="FAD-oxidoreductase_2"/>
</dbReference>
<dbReference type="EMBL" id="JAQQCF010000076">
    <property type="protein sequence ID" value="MFM0642466.1"/>
    <property type="molecule type" value="Genomic_DNA"/>
</dbReference>
<evidence type="ECO:0000313" key="7">
    <source>
        <dbReference type="Proteomes" id="UP001629432"/>
    </source>
</evidence>
<keyword evidence="7" id="KW-1185">Reference proteome</keyword>
<proteinExistence type="predicted"/>
<feature type="domain" description="FAD-dependent oxidoreductase 2 FAD-binding" evidence="5">
    <location>
        <begin position="23"/>
        <end position="539"/>
    </location>
</feature>
<comment type="cofactor">
    <cofactor evidence="1">
        <name>FAD</name>
        <dbReference type="ChEBI" id="CHEBI:57692"/>
    </cofactor>
</comment>
<dbReference type="PANTHER" id="PTHR43400">
    <property type="entry name" value="FUMARATE REDUCTASE"/>
    <property type="match status" value="1"/>
</dbReference>
<gene>
    <name evidence="6" type="ORF">PQQ63_37960</name>
</gene>
<evidence type="ECO:0000313" key="6">
    <source>
        <dbReference type="EMBL" id="MFM0642466.1"/>
    </source>
</evidence>